<dbReference type="CDD" id="cd14365">
    <property type="entry name" value="CUE_N4BP2"/>
    <property type="match status" value="1"/>
</dbReference>
<dbReference type="SUPFAM" id="SSF52540">
    <property type="entry name" value="P-loop containing nucleoside triphosphate hydrolases"/>
    <property type="match status" value="1"/>
</dbReference>
<evidence type="ECO:0000313" key="4">
    <source>
        <dbReference type="Proteomes" id="UP001652624"/>
    </source>
</evidence>
<evidence type="ECO:0000313" key="5">
    <source>
        <dbReference type="RefSeq" id="XP_060043695.1"/>
    </source>
</evidence>
<dbReference type="Pfam" id="PF08590">
    <property type="entry name" value="DUF1771"/>
    <property type="match status" value="1"/>
</dbReference>
<dbReference type="PANTHER" id="PTHR46535">
    <property type="entry name" value="NEDD4-BINDING PROTEIN 2"/>
    <property type="match status" value="1"/>
</dbReference>
<dbReference type="PANTHER" id="PTHR46535:SF1">
    <property type="entry name" value="NEDD4-BINDING PROTEIN 2"/>
    <property type="match status" value="1"/>
</dbReference>
<accession>A0ABM3X4F5</accession>
<dbReference type="Pfam" id="PF25124">
    <property type="entry name" value="DUF7816"/>
    <property type="match status" value="1"/>
</dbReference>
<dbReference type="SMART" id="SM01162">
    <property type="entry name" value="DUF1771"/>
    <property type="match status" value="1"/>
</dbReference>
<reference evidence="5" key="1">
    <citation type="submission" date="2025-08" db="UniProtKB">
        <authorList>
            <consortium name="RefSeq"/>
        </authorList>
    </citation>
    <scope>IDENTIFICATION</scope>
</reference>
<feature type="domain" description="CUE" evidence="3">
    <location>
        <begin position="46"/>
        <end position="89"/>
    </location>
</feature>
<dbReference type="RefSeq" id="XP_060043695.1">
    <property type="nucleotide sequence ID" value="XM_060187712.1"/>
</dbReference>
<dbReference type="SUPFAM" id="SSF46934">
    <property type="entry name" value="UBA-like"/>
    <property type="match status" value="1"/>
</dbReference>
<feature type="domain" description="Smr" evidence="2">
    <location>
        <begin position="832"/>
        <end position="911"/>
    </location>
</feature>
<keyword evidence="4" id="KW-1185">Reference proteome</keyword>
<dbReference type="InterPro" id="IPR003892">
    <property type="entry name" value="CUE"/>
</dbReference>
<dbReference type="InterPro" id="IPR002625">
    <property type="entry name" value="Smr_dom"/>
</dbReference>
<sequence length="911" mass="102943">MPRRRKNLGGNPFRKTTNSKKVVVPSVASHEEPTTTLPAICETKLDQEELFTSISEMFSDLDPDVVYLMLSECDFKVENAMDCLLELSATDAKIEGSSSKSLIASENQVSSVGCEIMEKCPPQEENEDSKMDSFLDMQLTEDLDSLIQNAFEKLNSSDDQVYSFLPLQDVNSFSDSSAFIGSDSNSMTPTHSVQNMNLNSENLENSVPVLHSNPLALHSVADESENLIKDDTLVLEESLLSTSLDVSNDRTVSGSSLSQRQTELVESECVEAQFSEDPVDLDANDSSLNLAVQNSGLDLLGAGSDQIPTSVPDVFVPPEEFNFKPHKQAELAPKGKDVNYCPLLTPLPLLLPPPPPPPMWNPMIPAFDLFQANHGFVAPVVTTAAHWRPVNYSFPPPVISHTSPTKVWRTQDGTCAYQVQETPVSQVVRKKTPSYVGLVLVLLRGLPGSGKSFLARTLQEDNPNGLIFSTDDYFYINGQYQFDVKYLGEAHEWNQNRVKEAFEKKVSPIIIDNTNLQAWEMKPYVALSQKYKYKVLFREPDTWWKFKPKELARRNIHGVSKEKITRMLEHYQRFVSVPIIMSASVPEKTERIELCAYSSEDRNTRTVDLRECVFEDDVHSITQCPFYEDPWEKFLSGLSTRKSCTSPEQLKREPFMFEKDCATKLKEKQLFKIFPAINQNFLMDIFKDHNYSLEQTVQFLNCVLEGDPVKTVVAQEFVHQNENITSHTAQKSKEKKSKKSKETDDMSGEPSFQDFEYPEYDDYRAEAFLHQQKRMECYSKAKEAYRMGKKNVATFYAQQGSLHEQKMKEANHLAAVEIFEKVNASLLPQNVLDLHGLHVDEAIEHLTAVLQQKTEEFKQSGGKPYLSVITGRGNHSQGGVARIKPAVIKYLTSHSFRFSEIKPGCLKVMLK</sequence>
<dbReference type="InterPro" id="IPR052772">
    <property type="entry name" value="Endo/PolyKinase_Domain-Protein"/>
</dbReference>
<dbReference type="InterPro" id="IPR036063">
    <property type="entry name" value="Smr_dom_sf"/>
</dbReference>
<feature type="region of interest" description="Disordered" evidence="1">
    <location>
        <begin position="723"/>
        <end position="751"/>
    </location>
</feature>
<dbReference type="Proteomes" id="UP001652624">
    <property type="component" value="Chromosome 3"/>
</dbReference>
<dbReference type="Gene3D" id="3.30.1370.110">
    <property type="match status" value="1"/>
</dbReference>
<dbReference type="InterPro" id="IPR056718">
    <property type="entry name" value="DUF7816"/>
</dbReference>
<dbReference type="PROSITE" id="PS51140">
    <property type="entry name" value="CUE"/>
    <property type="match status" value="1"/>
</dbReference>
<evidence type="ECO:0000259" key="3">
    <source>
        <dbReference type="PROSITE" id="PS51140"/>
    </source>
</evidence>
<dbReference type="InterPro" id="IPR027417">
    <property type="entry name" value="P-loop_NTPase"/>
</dbReference>
<dbReference type="Pfam" id="PF13671">
    <property type="entry name" value="AAA_33"/>
    <property type="match status" value="1"/>
</dbReference>
<evidence type="ECO:0000259" key="2">
    <source>
        <dbReference type="PROSITE" id="PS50828"/>
    </source>
</evidence>
<dbReference type="InterPro" id="IPR041801">
    <property type="entry name" value="N4BP2_CUE"/>
</dbReference>
<protein>
    <submittedName>
        <fullName evidence="5">NEDD4-binding protein 2</fullName>
    </submittedName>
</protein>
<dbReference type="InterPro" id="IPR009060">
    <property type="entry name" value="UBA-like_sf"/>
</dbReference>
<dbReference type="Gene3D" id="1.10.8.10">
    <property type="entry name" value="DNA helicase RuvA subunit, C-terminal domain"/>
    <property type="match status" value="1"/>
</dbReference>
<dbReference type="GeneID" id="103117014"/>
<dbReference type="InterPro" id="IPR013899">
    <property type="entry name" value="DUF1771"/>
</dbReference>
<evidence type="ECO:0000256" key="1">
    <source>
        <dbReference type="SAM" id="MobiDB-lite"/>
    </source>
</evidence>
<dbReference type="SUPFAM" id="SSF160443">
    <property type="entry name" value="SMR domain-like"/>
    <property type="match status" value="1"/>
</dbReference>
<dbReference type="PROSITE" id="PS50828">
    <property type="entry name" value="SMR"/>
    <property type="match status" value="1"/>
</dbReference>
<organism evidence="4 5">
    <name type="scientific">Erinaceus europaeus</name>
    <name type="common">Western European hedgehog</name>
    <dbReference type="NCBI Taxonomy" id="9365"/>
    <lineage>
        <taxon>Eukaryota</taxon>
        <taxon>Metazoa</taxon>
        <taxon>Chordata</taxon>
        <taxon>Craniata</taxon>
        <taxon>Vertebrata</taxon>
        <taxon>Euteleostomi</taxon>
        <taxon>Mammalia</taxon>
        <taxon>Eutheria</taxon>
        <taxon>Laurasiatheria</taxon>
        <taxon>Eulipotyphla</taxon>
        <taxon>Erinaceidae</taxon>
        <taxon>Erinaceinae</taxon>
        <taxon>Erinaceus</taxon>
    </lineage>
</organism>
<dbReference type="Gene3D" id="3.40.50.300">
    <property type="entry name" value="P-loop containing nucleotide triphosphate hydrolases"/>
    <property type="match status" value="1"/>
</dbReference>
<dbReference type="Pfam" id="PF01713">
    <property type="entry name" value="Smr"/>
    <property type="match status" value="1"/>
</dbReference>
<proteinExistence type="predicted"/>
<name>A0ABM3X4F5_ERIEU</name>
<gene>
    <name evidence="5" type="primary">N4BP2</name>
</gene>
<dbReference type="SMART" id="SM00463">
    <property type="entry name" value="SMR"/>
    <property type="match status" value="1"/>
</dbReference>